<organism evidence="1 2">
    <name type="scientific">Massariosphaeria phaeospora</name>
    <dbReference type="NCBI Taxonomy" id="100035"/>
    <lineage>
        <taxon>Eukaryota</taxon>
        <taxon>Fungi</taxon>
        <taxon>Dikarya</taxon>
        <taxon>Ascomycota</taxon>
        <taxon>Pezizomycotina</taxon>
        <taxon>Dothideomycetes</taxon>
        <taxon>Pleosporomycetidae</taxon>
        <taxon>Pleosporales</taxon>
        <taxon>Pleosporales incertae sedis</taxon>
        <taxon>Massariosphaeria</taxon>
    </lineage>
</organism>
<protein>
    <submittedName>
        <fullName evidence="1">Uncharacterized protein</fullName>
    </submittedName>
</protein>
<accession>A0A7C8IAD8</accession>
<name>A0A7C8IAD8_9PLEO</name>
<keyword evidence="2" id="KW-1185">Reference proteome</keyword>
<evidence type="ECO:0000313" key="2">
    <source>
        <dbReference type="Proteomes" id="UP000481861"/>
    </source>
</evidence>
<gene>
    <name evidence="1" type="ORF">BDV95DRAFT_596809</name>
</gene>
<evidence type="ECO:0000313" key="1">
    <source>
        <dbReference type="EMBL" id="KAF2869150.1"/>
    </source>
</evidence>
<sequence>MFTDQKSLILSAGVEEQEQLVPALIRKYSRAHGGASFDSCPDGLMLRRVLRAQVIRSCRSLAFRYLTRPLSSGTIQTTNSTCPGVWTPLACVYYALSARQTEPKRSDPKRSASLSWALLVIVQCFVPVSAGRAWTLFVSRCLVPTAGVMLNVIQSRDAPLAKKNSKTPADLQAGDPGRAAHCSHITLKDSRRCIRPYPRTRVI</sequence>
<comment type="caution">
    <text evidence="1">The sequence shown here is derived from an EMBL/GenBank/DDBJ whole genome shotgun (WGS) entry which is preliminary data.</text>
</comment>
<dbReference type="AlphaFoldDB" id="A0A7C8IAD8"/>
<reference evidence="1 2" key="1">
    <citation type="submission" date="2020-01" db="EMBL/GenBank/DDBJ databases">
        <authorList>
            <consortium name="DOE Joint Genome Institute"/>
            <person name="Haridas S."/>
            <person name="Albert R."/>
            <person name="Binder M."/>
            <person name="Bloem J."/>
            <person name="Labutti K."/>
            <person name="Salamov A."/>
            <person name="Andreopoulos B."/>
            <person name="Baker S.E."/>
            <person name="Barry K."/>
            <person name="Bills G."/>
            <person name="Bluhm B.H."/>
            <person name="Cannon C."/>
            <person name="Castanera R."/>
            <person name="Culley D.E."/>
            <person name="Daum C."/>
            <person name="Ezra D."/>
            <person name="Gonzalez J.B."/>
            <person name="Henrissat B."/>
            <person name="Kuo A."/>
            <person name="Liang C."/>
            <person name="Lipzen A."/>
            <person name="Lutzoni F."/>
            <person name="Magnuson J."/>
            <person name="Mondo S."/>
            <person name="Nolan M."/>
            <person name="Ohm R."/>
            <person name="Pangilinan J."/>
            <person name="Park H.-J.H."/>
            <person name="Ramirez L."/>
            <person name="Alfaro M."/>
            <person name="Sun H."/>
            <person name="Tritt A."/>
            <person name="Yoshinaga Y."/>
            <person name="Zwiers L.-H.L."/>
            <person name="Turgeon B.G."/>
            <person name="Goodwin S.B."/>
            <person name="Spatafora J.W."/>
            <person name="Crous P.W."/>
            <person name="Grigoriev I.V."/>
        </authorList>
    </citation>
    <scope>NUCLEOTIDE SEQUENCE [LARGE SCALE GENOMIC DNA]</scope>
    <source>
        <strain evidence="1 2">CBS 611.86</strain>
    </source>
</reference>
<proteinExistence type="predicted"/>
<dbReference type="Proteomes" id="UP000481861">
    <property type="component" value="Unassembled WGS sequence"/>
</dbReference>
<dbReference type="EMBL" id="JAADJZ010000017">
    <property type="protein sequence ID" value="KAF2869150.1"/>
    <property type="molecule type" value="Genomic_DNA"/>
</dbReference>